<dbReference type="EMBL" id="CP000758">
    <property type="protein sequence ID" value="ABS12944.1"/>
    <property type="molecule type" value="Genomic_DNA"/>
</dbReference>
<dbReference type="AlphaFoldDB" id="A6WVE0"/>
<gene>
    <name evidence="1" type="ordered locus">Oant_0213</name>
</gene>
<evidence type="ECO:0000313" key="1">
    <source>
        <dbReference type="EMBL" id="ABS12944.1"/>
    </source>
</evidence>
<dbReference type="STRING" id="439375.Oant_0213"/>
<dbReference type="RefSeq" id="WP_011982403.1">
    <property type="nucleotide sequence ID" value="NC_009667.1"/>
</dbReference>
<evidence type="ECO:0000313" key="2">
    <source>
        <dbReference type="Proteomes" id="UP000002301"/>
    </source>
</evidence>
<dbReference type="KEGG" id="oan:Oant_0213"/>
<dbReference type="Gene3D" id="3.40.50.300">
    <property type="entry name" value="P-loop containing nucleotide triphosphate hydrolases"/>
    <property type="match status" value="1"/>
</dbReference>
<name>A6WVE0_BRUA4</name>
<dbReference type="Pfam" id="PF13479">
    <property type="entry name" value="AAA_24"/>
    <property type="match status" value="1"/>
</dbReference>
<protein>
    <recommendedName>
        <fullName evidence="3">AAA+ ATPase domain-containing protein</fullName>
    </recommendedName>
</protein>
<sequence length="442" mass="48330">MRIERAVREKTFTLTSIAGPSGSGKTYSALLYARGLVGPEGKIGFIDTENKRSRFYADVAGGFDVIDLDPPFTSARYIEAIKAFEKAGYTAIIIDSISHEWEGTGGVLEQAEAIEQSSKRPGLHCWAKPKAGHKKLMNELLQTRAHLIFCCRVKEKVVQAKGANGKNEIVNEGFVVVQEKMFIYEMTVSLMLAEGNHIPTILKCPGDLLHAFPEGSKITPKIGEAVRSWSDTGKDIDEAFEMSKRAGMQAANGGMKSLSTWWGSLDKADQHRLANLKDTLKSVAEASDQMRSDQMEAGGGDVGERLAHAKSISKGAESGEGFNREFVTNQLKTLSSEPDTGEQGASEPPFTDADADAWVLNSVNMLIASAMIGGDMEIMRNQYRVVKQTAPEWVDLPTMGRVNTVSMFLAKVMDGEEEFDKARIANLSKLNAEQINDLPEVN</sequence>
<evidence type="ECO:0008006" key="3">
    <source>
        <dbReference type="Google" id="ProtNLM"/>
    </source>
</evidence>
<dbReference type="HOGENOM" id="CLU_619404_0_0_5"/>
<dbReference type="InterPro" id="IPR027417">
    <property type="entry name" value="P-loop_NTPase"/>
</dbReference>
<organism evidence="1 2">
    <name type="scientific">Brucella anthropi (strain ATCC 49188 / DSM 6882 / CCUG 24695 / JCM 21032 / LMG 3331 / NBRC 15819 / NCTC 12168 / Alc 37)</name>
    <name type="common">Ochrobactrum anthropi</name>
    <dbReference type="NCBI Taxonomy" id="439375"/>
    <lineage>
        <taxon>Bacteria</taxon>
        <taxon>Pseudomonadati</taxon>
        <taxon>Pseudomonadota</taxon>
        <taxon>Alphaproteobacteria</taxon>
        <taxon>Hyphomicrobiales</taxon>
        <taxon>Brucellaceae</taxon>
        <taxon>Brucella/Ochrobactrum group</taxon>
        <taxon>Brucella</taxon>
    </lineage>
</organism>
<keyword evidence="2" id="KW-1185">Reference proteome</keyword>
<dbReference type="SUPFAM" id="SSF52540">
    <property type="entry name" value="P-loop containing nucleoside triphosphate hydrolases"/>
    <property type="match status" value="1"/>
</dbReference>
<reference evidence="1 2" key="1">
    <citation type="journal article" date="2011" name="J. Bacteriol.">
        <title>Genome of Ochrobactrum anthropi ATCC 49188 T, a versatile opportunistic pathogen and symbiont of several eukaryotic hosts.</title>
        <authorList>
            <person name="Chain P.S."/>
            <person name="Lang D.M."/>
            <person name="Comerci D.J."/>
            <person name="Malfatti S.A."/>
            <person name="Vergez L.M."/>
            <person name="Shin M."/>
            <person name="Ugalde R.A."/>
            <person name="Garcia E."/>
            <person name="Tolmasky M.E."/>
        </authorList>
    </citation>
    <scope>NUCLEOTIDE SEQUENCE [LARGE SCALE GENOMIC DNA]</scope>
    <source>
        <strain evidence="2">ATCC 49188 / DSM 6882 / CCUG 24695 / JCM 21032 / LMG 3331 / NBRC 15819 / NCTC 12168 / Alc 37</strain>
    </source>
</reference>
<dbReference type="PATRIC" id="fig|439375.7.peg.226"/>
<accession>A6WVE0</accession>
<dbReference type="eggNOG" id="COG0468">
    <property type="taxonomic scope" value="Bacteria"/>
</dbReference>
<proteinExistence type="predicted"/>
<dbReference type="Proteomes" id="UP000002301">
    <property type="component" value="Chromosome 1"/>
</dbReference>